<feature type="region of interest" description="Disordered" evidence="1">
    <location>
        <begin position="172"/>
        <end position="195"/>
    </location>
</feature>
<dbReference type="Proteomes" id="UP001054857">
    <property type="component" value="Unassembled WGS sequence"/>
</dbReference>
<evidence type="ECO:0000256" key="1">
    <source>
        <dbReference type="SAM" id="MobiDB-lite"/>
    </source>
</evidence>
<dbReference type="GO" id="GO:0005743">
    <property type="term" value="C:mitochondrial inner membrane"/>
    <property type="evidence" value="ECO:0007669"/>
    <property type="project" value="TreeGrafter"/>
</dbReference>
<feature type="compositionally biased region" description="Low complexity" evidence="1">
    <location>
        <begin position="172"/>
        <end position="188"/>
    </location>
</feature>
<keyword evidence="3" id="KW-1185">Reference proteome</keyword>
<evidence type="ECO:0008006" key="4">
    <source>
        <dbReference type="Google" id="ProtNLM"/>
    </source>
</evidence>
<feature type="region of interest" description="Disordered" evidence="1">
    <location>
        <begin position="47"/>
        <end position="106"/>
    </location>
</feature>
<comment type="caution">
    <text evidence="2">The sequence shown here is derived from an EMBL/GenBank/DDBJ whole genome shotgun (WGS) entry which is preliminary data.</text>
</comment>
<reference evidence="2 3" key="1">
    <citation type="journal article" date="2021" name="Sci. Rep.">
        <title>Genome sequencing of the multicellular alga Astrephomene provides insights into convergent evolution of germ-soma differentiation.</title>
        <authorList>
            <person name="Yamashita S."/>
            <person name="Yamamoto K."/>
            <person name="Matsuzaki R."/>
            <person name="Suzuki S."/>
            <person name="Yamaguchi H."/>
            <person name="Hirooka S."/>
            <person name="Minakuchi Y."/>
            <person name="Miyagishima S."/>
            <person name="Kawachi M."/>
            <person name="Toyoda A."/>
            <person name="Nozaki H."/>
        </authorList>
    </citation>
    <scope>NUCLEOTIDE SEQUENCE [LARGE SCALE GENOMIC DNA]</scope>
    <source>
        <strain evidence="2 3">NIES-4017</strain>
    </source>
</reference>
<gene>
    <name evidence="2" type="ORF">Agub_g919</name>
</gene>
<dbReference type="PANTHER" id="PTHR11237">
    <property type="entry name" value="COENZYME Q10 BIOSYNTHESIS PROTEIN 7"/>
    <property type="match status" value="1"/>
</dbReference>
<dbReference type="AlphaFoldDB" id="A0AAD3HH39"/>
<evidence type="ECO:0000313" key="3">
    <source>
        <dbReference type="Proteomes" id="UP001054857"/>
    </source>
</evidence>
<sequence length="369" mass="37420">MASLQSMSRLAQLARHARRLTAGADTNLAQAGCCHQAILAPVRHFSSSAPDASTNTANSGSPRHDAEAAGTGTIGNMPKGNYEYDDSNNQYDSEYGEEQDSQHDRDRALRRILRSSNAAELAAVHFFRGLSCNLSGALLRDRCGPLAAAAGDPGSGSKAGCCPPFGTSTSTTASTSSSGCGTAGAAAGAPGGGRPDVQWFADQEQQAAEAVRQLLPRYRVRPSLAQGPLSLACMALGAAAAAAPPRLGLAVVGAVGGALEEHYNEQLRRLNEAGAAEQAPDVRQTLRTLRDTPRIPEGAPPAPDLISVLQEGLAATAAGARGGAAGGAGQGPSVLSGVAGAVREWGVEGTVGAVVKAGARVALEAAERL</sequence>
<proteinExistence type="predicted"/>
<dbReference type="PANTHER" id="PTHR11237:SF4">
    <property type="entry name" value="5-DEMETHOXYUBIQUINONE HYDROXYLASE, MITOCHONDRIAL"/>
    <property type="match status" value="1"/>
</dbReference>
<dbReference type="GO" id="GO:0008682">
    <property type="term" value="F:3-demethoxyubiquinol 3-hydroxylase activity"/>
    <property type="evidence" value="ECO:0007669"/>
    <property type="project" value="TreeGrafter"/>
</dbReference>
<name>A0AAD3HH39_9CHLO</name>
<feature type="compositionally biased region" description="Polar residues" evidence="1">
    <location>
        <begin position="47"/>
        <end position="61"/>
    </location>
</feature>
<dbReference type="InterPro" id="IPR011566">
    <property type="entry name" value="Ubq_synth_Coq7"/>
</dbReference>
<dbReference type="Pfam" id="PF03232">
    <property type="entry name" value="COQ7"/>
    <property type="match status" value="1"/>
</dbReference>
<accession>A0AAD3HH39</accession>
<organism evidence="2 3">
    <name type="scientific">Astrephomene gubernaculifera</name>
    <dbReference type="NCBI Taxonomy" id="47775"/>
    <lineage>
        <taxon>Eukaryota</taxon>
        <taxon>Viridiplantae</taxon>
        <taxon>Chlorophyta</taxon>
        <taxon>core chlorophytes</taxon>
        <taxon>Chlorophyceae</taxon>
        <taxon>CS clade</taxon>
        <taxon>Chlamydomonadales</taxon>
        <taxon>Astrephomenaceae</taxon>
        <taxon>Astrephomene</taxon>
    </lineage>
</organism>
<protein>
    <recommendedName>
        <fullName evidence="4">Ubiquinone biosynthesis protein</fullName>
    </recommendedName>
</protein>
<dbReference type="GO" id="GO:0006744">
    <property type="term" value="P:ubiquinone biosynthetic process"/>
    <property type="evidence" value="ECO:0007669"/>
    <property type="project" value="InterPro"/>
</dbReference>
<dbReference type="EMBL" id="BMAR01000001">
    <property type="protein sequence ID" value="GFR40371.1"/>
    <property type="molecule type" value="Genomic_DNA"/>
</dbReference>
<evidence type="ECO:0000313" key="2">
    <source>
        <dbReference type="EMBL" id="GFR40371.1"/>
    </source>
</evidence>